<evidence type="ECO:0008006" key="4">
    <source>
        <dbReference type="Google" id="ProtNLM"/>
    </source>
</evidence>
<dbReference type="Proteomes" id="UP001368500">
    <property type="component" value="Unassembled WGS sequence"/>
</dbReference>
<keyword evidence="1" id="KW-0732">Signal</keyword>
<evidence type="ECO:0000256" key="1">
    <source>
        <dbReference type="SAM" id="SignalP"/>
    </source>
</evidence>
<dbReference type="RefSeq" id="WP_341374686.1">
    <property type="nucleotide sequence ID" value="NZ_JBBUTF010000011.1"/>
</dbReference>
<accession>A0ABU9BAI2</accession>
<sequence length="421" mass="44732">MSHRRIRAHRGIARGWSATALLTLVLAAHAPAQAQPQDPVRAEVAAPLQAAQELIRAGRPAEALARIQAAADVPSRNPQETYLTERLRGMAAAAAGDEAQALAAYDAALATGRLPEGERAGVLEALAATAHRLQRPAQVIAYAQAHAQAGGRSANVLRLRINAHAMQADHLALIAVLQQQLADGERALLPLDEPLLRMLAASQARVPDEAGYLDTLALLLRLSPKPAYWADVLSRIARTPGMLDRQALDYLRLAEAVGGLERAEDRTELVQLALQAGQPAEALRIADAAPVVLRPTSGPEAERLRRLRELAARQVQEDRATLRAASAQGRPAEAALSTGLALVHAGQTADGLALMEQAVRRPDVRRPDEARLHLGQAQLVAGDAARAAETFAGIVGTDAIAVLARFWRVHALGHASRNAPV</sequence>
<evidence type="ECO:0000313" key="2">
    <source>
        <dbReference type="EMBL" id="MEK8026903.1"/>
    </source>
</evidence>
<reference evidence="2 3" key="1">
    <citation type="submission" date="2024-04" db="EMBL/GenBank/DDBJ databases">
        <title>Novel species of the genus Ideonella isolated from streams.</title>
        <authorList>
            <person name="Lu H."/>
        </authorList>
    </citation>
    <scope>NUCLEOTIDE SEQUENCE [LARGE SCALE GENOMIC DNA]</scope>
    <source>
        <strain evidence="2 3">BYS139W</strain>
    </source>
</reference>
<proteinExistence type="predicted"/>
<feature type="chain" id="PRO_5045215903" description="Tetratricopeptide repeat protein" evidence="1">
    <location>
        <begin position="35"/>
        <end position="421"/>
    </location>
</feature>
<organism evidence="2 3">
    <name type="scientific">Pseudaquabacterium rugosum</name>
    <dbReference type="NCBI Taxonomy" id="2984194"/>
    <lineage>
        <taxon>Bacteria</taxon>
        <taxon>Pseudomonadati</taxon>
        <taxon>Pseudomonadota</taxon>
        <taxon>Betaproteobacteria</taxon>
        <taxon>Burkholderiales</taxon>
        <taxon>Sphaerotilaceae</taxon>
        <taxon>Pseudaquabacterium</taxon>
    </lineage>
</organism>
<gene>
    <name evidence="2" type="ORF">AACH11_13105</name>
</gene>
<comment type="caution">
    <text evidence="2">The sequence shown here is derived from an EMBL/GenBank/DDBJ whole genome shotgun (WGS) entry which is preliminary data.</text>
</comment>
<keyword evidence="3" id="KW-1185">Reference proteome</keyword>
<protein>
    <recommendedName>
        <fullName evidence="4">Tetratricopeptide repeat protein</fullName>
    </recommendedName>
</protein>
<feature type="signal peptide" evidence="1">
    <location>
        <begin position="1"/>
        <end position="34"/>
    </location>
</feature>
<dbReference type="EMBL" id="JBBUTF010000011">
    <property type="protein sequence ID" value="MEK8026903.1"/>
    <property type="molecule type" value="Genomic_DNA"/>
</dbReference>
<evidence type="ECO:0000313" key="3">
    <source>
        <dbReference type="Proteomes" id="UP001368500"/>
    </source>
</evidence>
<name>A0ABU9BAI2_9BURK</name>